<evidence type="ECO:0000313" key="2">
    <source>
        <dbReference type="EMBL" id="URE42345.1"/>
    </source>
</evidence>
<proteinExistence type="predicted"/>
<accession>A0A9E7HYI0</accession>
<evidence type="ECO:0000256" key="1">
    <source>
        <dbReference type="SAM" id="MobiDB-lite"/>
    </source>
</evidence>
<dbReference type="AlphaFoldDB" id="A0A9E7HYI0"/>
<gene>
    <name evidence="2" type="ORF">MUK42_33286</name>
</gene>
<dbReference type="EMBL" id="CP097511">
    <property type="protein sequence ID" value="URE42344.1"/>
    <property type="molecule type" value="Genomic_DNA"/>
</dbReference>
<dbReference type="Proteomes" id="UP001055439">
    <property type="component" value="Chromosome 9"/>
</dbReference>
<name>A0A9E7HYI0_9LILI</name>
<feature type="region of interest" description="Disordered" evidence="1">
    <location>
        <begin position="46"/>
        <end position="68"/>
    </location>
</feature>
<organism evidence="2 3">
    <name type="scientific">Musa troglodytarum</name>
    <name type="common">fe'i banana</name>
    <dbReference type="NCBI Taxonomy" id="320322"/>
    <lineage>
        <taxon>Eukaryota</taxon>
        <taxon>Viridiplantae</taxon>
        <taxon>Streptophyta</taxon>
        <taxon>Embryophyta</taxon>
        <taxon>Tracheophyta</taxon>
        <taxon>Spermatophyta</taxon>
        <taxon>Magnoliopsida</taxon>
        <taxon>Liliopsida</taxon>
        <taxon>Zingiberales</taxon>
        <taxon>Musaceae</taxon>
        <taxon>Musa</taxon>
    </lineage>
</organism>
<feature type="compositionally biased region" description="Polar residues" evidence="1">
    <location>
        <begin position="56"/>
        <end position="66"/>
    </location>
</feature>
<protein>
    <submittedName>
        <fullName evidence="2">Uncharacterized protein</fullName>
    </submittedName>
</protein>
<reference evidence="2" key="1">
    <citation type="submission" date="2022-05" db="EMBL/GenBank/DDBJ databases">
        <title>The Musa troglodytarum L. genome provides insights into the mechanism of non-climacteric behaviour and enrichment of carotenoids.</title>
        <authorList>
            <person name="Wang J."/>
        </authorList>
    </citation>
    <scope>NUCLEOTIDE SEQUENCE</scope>
    <source>
        <tissue evidence="2">Leaf</tissue>
    </source>
</reference>
<evidence type="ECO:0000313" key="3">
    <source>
        <dbReference type="Proteomes" id="UP001055439"/>
    </source>
</evidence>
<dbReference type="EMBL" id="CP097511">
    <property type="protein sequence ID" value="URE42345.1"/>
    <property type="molecule type" value="Genomic_DNA"/>
</dbReference>
<sequence>MFDLLAVSGTDAGRGTDGRHLIHVVEAAAGAPVALLRHGVATARRKHLSQRGASAEQWSKSGSRRGTLSGPVCAWRHALVDGGRIFIISEASERKGRNTTSQFEHFTTGGSLASFLLRWASAAPTSKLAWSSHGTSVRGRPACSGLFTRLGLSRGLHASYDMHACRLTLLGLGMKSPKCRKKTGRV</sequence>
<keyword evidence="3" id="KW-1185">Reference proteome</keyword>